<evidence type="ECO:0000313" key="1">
    <source>
        <dbReference type="EMBL" id="VAW29853.1"/>
    </source>
</evidence>
<dbReference type="EMBL" id="UOEU01000008">
    <property type="protein sequence ID" value="VAW29853.1"/>
    <property type="molecule type" value="Genomic_DNA"/>
</dbReference>
<feature type="non-terminal residue" evidence="1">
    <location>
        <position position="114"/>
    </location>
</feature>
<organism evidence="1">
    <name type="scientific">hydrothermal vent metagenome</name>
    <dbReference type="NCBI Taxonomy" id="652676"/>
    <lineage>
        <taxon>unclassified sequences</taxon>
        <taxon>metagenomes</taxon>
        <taxon>ecological metagenomes</taxon>
    </lineage>
</organism>
<dbReference type="PROSITE" id="PS51257">
    <property type="entry name" value="PROKAR_LIPOPROTEIN"/>
    <property type="match status" value="1"/>
</dbReference>
<accession>A0A3B0UNR9</accession>
<gene>
    <name evidence="1" type="ORF">MNBD_CHLOROFLEXI01-1370</name>
</gene>
<reference evidence="1" key="1">
    <citation type="submission" date="2018-06" db="EMBL/GenBank/DDBJ databases">
        <authorList>
            <person name="Zhirakovskaya E."/>
        </authorList>
    </citation>
    <scope>NUCLEOTIDE SEQUENCE</scope>
</reference>
<protein>
    <submittedName>
        <fullName evidence="1">Uncharacterized protein</fullName>
    </submittedName>
</protein>
<sequence>MKIKYWLSLMVLFLVVACAGPNAVEPSASSVESSSDSSISAQAEETLYASSDADFSITLPTEWAVAEATTADFTQMRDSVAGANAFLTDDFMQGLLASGLQLYALNGDSGSLSS</sequence>
<proteinExistence type="predicted"/>
<dbReference type="AlphaFoldDB" id="A0A3B0UNR9"/>
<name>A0A3B0UNR9_9ZZZZ</name>